<dbReference type="InterPro" id="IPR010662">
    <property type="entry name" value="RBBP9/YdeN"/>
</dbReference>
<dbReference type="OrthoDB" id="9804993at2"/>
<dbReference type="Pfam" id="PF06821">
    <property type="entry name" value="Ser_hydrolase"/>
    <property type="match status" value="1"/>
</dbReference>
<accession>A0A1G6HA51</accession>
<evidence type="ECO:0000313" key="1">
    <source>
        <dbReference type="EMBL" id="SDB91167.1"/>
    </source>
</evidence>
<evidence type="ECO:0008006" key="3">
    <source>
        <dbReference type="Google" id="ProtNLM"/>
    </source>
</evidence>
<keyword evidence="2" id="KW-1185">Reference proteome</keyword>
<protein>
    <recommendedName>
        <fullName evidence="3">Serine hydrolase family protein</fullName>
    </recommendedName>
</protein>
<dbReference type="Gene3D" id="3.40.50.1820">
    <property type="entry name" value="alpha/beta hydrolase"/>
    <property type="match status" value="1"/>
</dbReference>
<dbReference type="InterPro" id="IPR029058">
    <property type="entry name" value="AB_hydrolase_fold"/>
</dbReference>
<sequence>MSQFKKKVYIVHGDQSSANDHWFPWLSQQIQHSGHLARRLTLPDPSAPNFQNWQAAIQLQIPRLDPESIIVAHGLGCLASLHFLTQALSQTQIRGLILVAGFKDKLTALPELDGFIRQAKLDMAILQKQIATRFLLFSCNDPYVSPPKAVLLGHYINAQMQEVNHAGHFMRSDGFDEFNQVWDVLKPLLHHSSSQSLL</sequence>
<gene>
    <name evidence="1" type="ORF">SAMN05421732_101877</name>
</gene>
<proteinExistence type="predicted"/>
<evidence type="ECO:0000313" key="2">
    <source>
        <dbReference type="Proteomes" id="UP000243468"/>
    </source>
</evidence>
<organism evidence="1 2">
    <name type="scientific">Acinetobacter kookii</name>
    <dbReference type="NCBI Taxonomy" id="1226327"/>
    <lineage>
        <taxon>Bacteria</taxon>
        <taxon>Pseudomonadati</taxon>
        <taxon>Pseudomonadota</taxon>
        <taxon>Gammaproteobacteria</taxon>
        <taxon>Moraxellales</taxon>
        <taxon>Moraxellaceae</taxon>
        <taxon>Acinetobacter</taxon>
    </lineage>
</organism>
<dbReference type="EMBL" id="FMYO01000001">
    <property type="protein sequence ID" value="SDB91167.1"/>
    <property type="molecule type" value="Genomic_DNA"/>
</dbReference>
<dbReference type="STRING" id="1226327.SAMN05421732_101877"/>
<dbReference type="GO" id="GO:0016787">
    <property type="term" value="F:hydrolase activity"/>
    <property type="evidence" value="ECO:0007669"/>
    <property type="project" value="InterPro"/>
</dbReference>
<reference evidence="2" key="1">
    <citation type="submission" date="2016-09" db="EMBL/GenBank/DDBJ databases">
        <authorList>
            <person name="Varghese N."/>
            <person name="Submissions S."/>
        </authorList>
    </citation>
    <scope>NUCLEOTIDE SEQUENCE [LARGE SCALE GENOMIC DNA]</scope>
    <source>
        <strain evidence="2">ANC 4667</strain>
    </source>
</reference>
<dbReference type="PANTHER" id="PTHR15394:SF3">
    <property type="entry name" value="SERINE HYDROLASE RBBP9"/>
    <property type="match status" value="1"/>
</dbReference>
<dbReference type="RefSeq" id="WP_092818890.1">
    <property type="nucleotide sequence ID" value="NZ_BAABKJ010000005.1"/>
</dbReference>
<dbReference type="Proteomes" id="UP000243468">
    <property type="component" value="Unassembled WGS sequence"/>
</dbReference>
<dbReference type="AlphaFoldDB" id="A0A1G6HA51"/>
<dbReference type="PANTHER" id="PTHR15394">
    <property type="entry name" value="SERINE HYDROLASE RBBP9"/>
    <property type="match status" value="1"/>
</dbReference>
<name>A0A1G6HA51_9GAMM</name>
<dbReference type="SUPFAM" id="SSF53474">
    <property type="entry name" value="alpha/beta-Hydrolases"/>
    <property type="match status" value="1"/>
</dbReference>